<dbReference type="Gene3D" id="3.90.1150.180">
    <property type="match status" value="1"/>
</dbReference>
<accession>A0A369LM46</accession>
<comment type="subcellular location">
    <subcellularLocation>
        <location evidence="8">Cytoplasm</location>
    </subcellularLocation>
</comment>
<evidence type="ECO:0000313" key="10">
    <source>
        <dbReference type="EMBL" id="RDB59759.1"/>
    </source>
</evidence>
<dbReference type="PANTHER" id="PTHR32328:SF0">
    <property type="entry name" value="L-SERYL-TRNA(SEC) SELENIUM TRANSFERASE"/>
    <property type="match status" value="1"/>
</dbReference>
<feature type="modified residue" description="N6-(pyridoxal phosphate)lysine" evidence="8 9">
    <location>
        <position position="309"/>
    </location>
</feature>
<sequence length="483" mass="51448">MATEKSLNERMRALPKVDEVVGLVELGDAIRACVPETAITDAVRASIQAMRERLLRGEDVDITSHAAAREAECRVRALARPSLRAVVNATGVILHTNIGRSPLAQEALDAVVDVSRGYSTLEYSVENMARGSRHDHIESLVCALTGAEAAMAVNNNAAATLMVLSEFAKGHEAVVSRGELVEIGGSFRIPEIMATSGAKMVEVGATNKTHVFDYERAITSDTAMLLKVHTSNYRIVGFSESVTARDLVGVARAENARRAAADTHDRVVVYEDLGSGSLLPPILNAPDAEPTVGQSLSGGCDLVSFSGDKLLGGPQAGIIVGKKAYIDRLKKNPLARAMRLDKMTLAALEATLRLYLDGTAYERIPTLRMLNATLGEMREAADALAAAIEERLPSGCASVSVVEEFETAGGGSLPTLDIPGAAVRIDYLRGNANDCERAMGNRAGAPVLARTKHEGTLFDVRCLLPGDEQIIADALAEYFKTLD</sequence>
<evidence type="ECO:0000256" key="9">
    <source>
        <dbReference type="PIRSR" id="PIRSR618319-50"/>
    </source>
</evidence>
<dbReference type="Proteomes" id="UP000253975">
    <property type="component" value="Unassembled WGS sequence"/>
</dbReference>
<keyword evidence="6 8" id="KW-0711">Selenium</keyword>
<dbReference type="UniPathway" id="UPA00906">
    <property type="reaction ID" value="UER00896"/>
</dbReference>
<dbReference type="GO" id="GO:0001514">
    <property type="term" value="P:selenocysteine incorporation"/>
    <property type="evidence" value="ECO:0007669"/>
    <property type="project" value="UniProtKB-UniRule"/>
</dbReference>
<evidence type="ECO:0000256" key="1">
    <source>
        <dbReference type="ARBA" id="ARBA00001933"/>
    </source>
</evidence>
<dbReference type="InterPro" id="IPR018319">
    <property type="entry name" value="SelA-like"/>
</dbReference>
<evidence type="ECO:0000256" key="7">
    <source>
        <dbReference type="ARBA" id="ARBA00044507"/>
    </source>
</evidence>
<dbReference type="InterPro" id="IPR004534">
    <property type="entry name" value="SelA_trans"/>
</dbReference>
<gene>
    <name evidence="8" type="primary">selA</name>
    <name evidence="10" type="ORF">C1881_03495</name>
</gene>
<comment type="caution">
    <text evidence="10">The sequence shown here is derived from an EMBL/GenBank/DDBJ whole genome shotgun (WGS) entry which is preliminary data.</text>
</comment>
<comment type="catalytic activity">
    <reaction evidence="8">
        <text>L-seryl-tRNA(Sec) + selenophosphate + H(+) = L-selenocysteinyl-tRNA(Sec) + phosphate</text>
        <dbReference type="Rhea" id="RHEA:22728"/>
        <dbReference type="Rhea" id="RHEA-COMP:9742"/>
        <dbReference type="Rhea" id="RHEA-COMP:9743"/>
        <dbReference type="ChEBI" id="CHEBI:15378"/>
        <dbReference type="ChEBI" id="CHEBI:16144"/>
        <dbReference type="ChEBI" id="CHEBI:43474"/>
        <dbReference type="ChEBI" id="CHEBI:78533"/>
        <dbReference type="ChEBI" id="CHEBI:78573"/>
        <dbReference type="EC" id="2.9.1.1"/>
    </reaction>
</comment>
<dbReference type="HAMAP" id="MF_00423">
    <property type="entry name" value="SelA"/>
    <property type="match status" value="1"/>
</dbReference>
<reference evidence="10 11" key="1">
    <citation type="journal article" date="2018" name="Elife">
        <title>Discovery and characterization of a prevalent human gut bacterial enzyme sufficient for the inactivation of a family of plant toxins.</title>
        <authorList>
            <person name="Koppel N."/>
            <person name="Bisanz J.E."/>
            <person name="Pandelia M.E."/>
            <person name="Turnbaugh P.J."/>
            <person name="Balskus E.P."/>
        </authorList>
    </citation>
    <scope>NUCLEOTIDE SEQUENCE [LARGE SCALE GENOMIC DNA]</scope>
    <source>
        <strain evidence="10 11">OB21 GAM31</strain>
    </source>
</reference>
<dbReference type="EMBL" id="PPTO01000004">
    <property type="protein sequence ID" value="RDB59759.1"/>
    <property type="molecule type" value="Genomic_DNA"/>
</dbReference>
<evidence type="ECO:0000313" key="11">
    <source>
        <dbReference type="Proteomes" id="UP000253975"/>
    </source>
</evidence>
<dbReference type="SUPFAM" id="SSF53383">
    <property type="entry name" value="PLP-dependent transferases"/>
    <property type="match status" value="1"/>
</dbReference>
<dbReference type="AlphaFoldDB" id="A0A369LM46"/>
<proteinExistence type="inferred from homology"/>
<dbReference type="NCBIfam" id="TIGR00474">
    <property type="entry name" value="selA"/>
    <property type="match status" value="1"/>
</dbReference>
<dbReference type="Gene3D" id="3.40.640.10">
    <property type="entry name" value="Type I PLP-dependent aspartate aminotransferase-like (Major domain)"/>
    <property type="match status" value="1"/>
</dbReference>
<dbReference type="GO" id="GO:0005737">
    <property type="term" value="C:cytoplasm"/>
    <property type="evidence" value="ECO:0007669"/>
    <property type="project" value="UniProtKB-SubCell"/>
</dbReference>
<dbReference type="InterPro" id="IPR015424">
    <property type="entry name" value="PyrdxlP-dep_Trfase"/>
</dbReference>
<comment type="pathway">
    <text evidence="8">Aminoacyl-tRNA biosynthesis; selenocysteinyl-tRNA(Sec) biosynthesis; selenocysteinyl-tRNA(Sec) from L-seryl-tRNA(Sec) (bacterial route): step 1/1.</text>
</comment>
<keyword evidence="4 8" id="KW-0663">Pyridoxal phosphate</keyword>
<comment type="cofactor">
    <cofactor evidence="1 8 9">
        <name>pyridoxal 5'-phosphate</name>
        <dbReference type="ChEBI" id="CHEBI:597326"/>
    </cofactor>
</comment>
<dbReference type="GO" id="GO:0001717">
    <property type="term" value="P:conversion of seryl-tRNAsec to selenocys-tRNAsec"/>
    <property type="evidence" value="ECO:0007669"/>
    <property type="project" value="UniProtKB-UniRule"/>
</dbReference>
<keyword evidence="3 8" id="KW-0808">Transferase</keyword>
<dbReference type="GO" id="GO:0004125">
    <property type="term" value="F:L-seryl-tRNA(Sec) selenium transferase activity"/>
    <property type="evidence" value="ECO:0007669"/>
    <property type="project" value="UniProtKB-UniRule"/>
</dbReference>
<evidence type="ECO:0000256" key="4">
    <source>
        <dbReference type="ARBA" id="ARBA00022898"/>
    </source>
</evidence>
<name>A0A369LM46_9ACTN</name>
<keyword evidence="5 8" id="KW-0648">Protein biosynthesis</keyword>
<protein>
    <recommendedName>
        <fullName evidence="8">L-seryl-tRNA(Sec) selenium transferase</fullName>
        <ecNumber evidence="8">2.9.1.1</ecNumber>
    </recommendedName>
    <alternativeName>
        <fullName evidence="8">Selenocysteine synthase</fullName>
        <shortName evidence="8">Sec synthase</shortName>
    </alternativeName>
    <alternativeName>
        <fullName evidence="8">Selenocysteinyl-tRNA(Sec) synthase</fullName>
    </alternativeName>
</protein>
<dbReference type="EC" id="2.9.1.1" evidence="8"/>
<evidence type="ECO:0000256" key="2">
    <source>
        <dbReference type="ARBA" id="ARBA00022490"/>
    </source>
</evidence>
<comment type="function">
    <text evidence="8">Converts seryl-tRNA(Sec) to selenocysteinyl-tRNA(Sec) required for selenoprotein biosynthesis.</text>
</comment>
<evidence type="ECO:0000256" key="3">
    <source>
        <dbReference type="ARBA" id="ARBA00022679"/>
    </source>
</evidence>
<dbReference type="Pfam" id="PF03841">
    <property type="entry name" value="SelA"/>
    <property type="match status" value="1"/>
</dbReference>
<evidence type="ECO:0000256" key="8">
    <source>
        <dbReference type="HAMAP-Rule" id="MF_00423"/>
    </source>
</evidence>
<dbReference type="PANTHER" id="PTHR32328">
    <property type="entry name" value="L-SERYL-TRNA(SEC) SELENIUM TRANSFERASE"/>
    <property type="match status" value="1"/>
</dbReference>
<organism evidence="10 11">
    <name type="scientific">Slackia isoflavoniconvertens</name>
    <dbReference type="NCBI Taxonomy" id="572010"/>
    <lineage>
        <taxon>Bacteria</taxon>
        <taxon>Bacillati</taxon>
        <taxon>Actinomycetota</taxon>
        <taxon>Coriobacteriia</taxon>
        <taxon>Eggerthellales</taxon>
        <taxon>Eggerthellaceae</taxon>
        <taxon>Slackia</taxon>
    </lineage>
</organism>
<dbReference type="RefSeq" id="WP_114615151.1">
    <property type="nucleotide sequence ID" value="NZ_PPTO01000004.1"/>
</dbReference>
<evidence type="ECO:0000256" key="6">
    <source>
        <dbReference type="ARBA" id="ARBA00023266"/>
    </source>
</evidence>
<evidence type="ECO:0000256" key="5">
    <source>
        <dbReference type="ARBA" id="ARBA00022917"/>
    </source>
</evidence>
<dbReference type="InterPro" id="IPR015421">
    <property type="entry name" value="PyrdxlP-dep_Trfase_major"/>
</dbReference>
<keyword evidence="2 8" id="KW-0963">Cytoplasm</keyword>
<comment type="similarity">
    <text evidence="7 8">Belongs to the SelA family.</text>
</comment>